<evidence type="ECO:0000313" key="2">
    <source>
        <dbReference type="EMBL" id="MCW3477571.1"/>
    </source>
</evidence>
<keyword evidence="3" id="KW-1185">Reference proteome</keyword>
<dbReference type="GO" id="GO:0005975">
    <property type="term" value="P:carbohydrate metabolic process"/>
    <property type="evidence" value="ECO:0007669"/>
    <property type="project" value="InterPro"/>
</dbReference>
<dbReference type="CDD" id="cd10936">
    <property type="entry name" value="CE4_DAC2"/>
    <property type="match status" value="1"/>
</dbReference>
<dbReference type="SUPFAM" id="SSF88713">
    <property type="entry name" value="Glycoside hydrolase/deacetylase"/>
    <property type="match status" value="1"/>
</dbReference>
<protein>
    <submittedName>
        <fullName evidence="2">Divergent polysaccharide deacetylase family protein</fullName>
    </submittedName>
</protein>
<dbReference type="InterPro" id="IPR011330">
    <property type="entry name" value="Glyco_hydro/deAcase_b/a-brl"/>
</dbReference>
<feature type="compositionally biased region" description="Pro residues" evidence="1">
    <location>
        <begin position="60"/>
        <end position="86"/>
    </location>
</feature>
<organism evidence="2 3">
    <name type="scientific">Limobrevibacterium gyesilva</name>
    <dbReference type="NCBI Taxonomy" id="2991712"/>
    <lineage>
        <taxon>Bacteria</taxon>
        <taxon>Pseudomonadati</taxon>
        <taxon>Pseudomonadota</taxon>
        <taxon>Alphaproteobacteria</taxon>
        <taxon>Acetobacterales</taxon>
        <taxon>Acetobacteraceae</taxon>
        <taxon>Limobrevibacterium</taxon>
    </lineage>
</organism>
<dbReference type="EMBL" id="JAPDNT010000041">
    <property type="protein sequence ID" value="MCW3477571.1"/>
    <property type="molecule type" value="Genomic_DNA"/>
</dbReference>
<dbReference type="PANTHER" id="PTHR30105">
    <property type="entry name" value="UNCHARACTERIZED YIBQ-RELATED"/>
    <property type="match status" value="1"/>
</dbReference>
<dbReference type="AlphaFoldDB" id="A0AA42CHS7"/>
<dbReference type="Gene3D" id="3.20.20.370">
    <property type="entry name" value="Glycoside hydrolase/deacetylase"/>
    <property type="match status" value="1"/>
</dbReference>
<feature type="region of interest" description="Disordered" evidence="1">
    <location>
        <begin position="41"/>
        <end position="87"/>
    </location>
</feature>
<reference evidence="2" key="2">
    <citation type="submission" date="2022-10" db="EMBL/GenBank/DDBJ databases">
        <authorList>
            <person name="Trinh H.N."/>
        </authorList>
    </citation>
    <scope>NUCLEOTIDE SEQUENCE</scope>
    <source>
        <strain evidence="2">RN2-1</strain>
    </source>
</reference>
<feature type="compositionally biased region" description="Low complexity" evidence="1">
    <location>
        <begin position="42"/>
        <end position="59"/>
    </location>
</feature>
<proteinExistence type="predicted"/>
<evidence type="ECO:0000256" key="1">
    <source>
        <dbReference type="SAM" id="MobiDB-lite"/>
    </source>
</evidence>
<evidence type="ECO:0000313" key="3">
    <source>
        <dbReference type="Proteomes" id="UP001165679"/>
    </source>
</evidence>
<dbReference type="InterPro" id="IPR006837">
    <property type="entry name" value="Divergent_DAC"/>
</dbReference>
<dbReference type="PANTHER" id="PTHR30105:SF2">
    <property type="entry name" value="DIVERGENT POLYSACCHARIDE DEACETYLASE SUPERFAMILY"/>
    <property type="match status" value="1"/>
</dbReference>
<dbReference type="Proteomes" id="UP001165679">
    <property type="component" value="Unassembled WGS sequence"/>
</dbReference>
<reference evidence="2" key="1">
    <citation type="submission" date="2022-09" db="EMBL/GenBank/DDBJ databases">
        <title>Rhodovastum sp. nov. RN2-1 isolated from soil in Seongnam, South Korea.</title>
        <authorList>
            <person name="Le N.T."/>
        </authorList>
    </citation>
    <scope>NUCLEOTIDE SEQUENCE</scope>
    <source>
        <strain evidence="2">RN2-1</strain>
    </source>
</reference>
<sequence>MEQQGRWRSVLGVLALFWGSVALLAGGGAAVLQVLGPPPEAVPAAAPKAARTTARAAPAPTTPAPATPAPDAAAPPAPGPAKPPPARAAIVVVPHPGAPVPPPDPALLEPSPAYRGASLPRIGPGRRLPLQTYAAGYDPADPRPRIAVLLSGLGMSEQDSEEAIRTLPPAVSFAFSPYALRPDRLLEAARARGHEALLSIPMEPQNYPLNDAGSYALLTSLSQGNNALRLEWALSRIAGYVGATGGLGRLHGERFADAREQMGAVLEELASRGLLYVDPRPGARPFAGDGLPPQRSVDLMIDAPPVRTEIEAKLAQLEQLARDRGNALGLADTPLPVTTERIAAWAATLSQRGFVLTPVSALIAAPPHADPQSGETSTPR</sequence>
<name>A0AA42CHS7_9PROT</name>
<accession>A0AA42CHS7</accession>
<gene>
    <name evidence="2" type="ORF">OL599_23715</name>
</gene>
<dbReference type="Pfam" id="PF04748">
    <property type="entry name" value="Polysacc_deac_2"/>
    <property type="match status" value="1"/>
</dbReference>
<comment type="caution">
    <text evidence="2">The sequence shown here is derived from an EMBL/GenBank/DDBJ whole genome shotgun (WGS) entry which is preliminary data.</text>
</comment>
<dbReference type="RefSeq" id="WP_264716521.1">
    <property type="nucleotide sequence ID" value="NZ_JAPDNT010000041.1"/>
</dbReference>